<sequence>MAKVETIVFLSLVLDLFAFTIPLPLFPRLIEWYTVREASDPTGFLSRTLYFVSSIRGLFYKPSIHSRKWDIVLLGGLMGSVFSTLQYLVSPRIGSLSDKYGRKRVLLITMIGNIVSAVLWIVSTNFATYMLSRVVGGLSEGNVQLAIAILSDVTTPAERSKALAHVGIAFAICFCIGPPIGAYFASRPLPASINTFGLDLNVYVVPAAITLVLLVAETLFLILALPETRGRRVVPPSEKAANGATPSKAARKASVEQRIKTLKTLRRLHFLFLGIFSGIEFTLTFLTFDLFDWNNKQNGSLIGSIGIISALLQGGYVRRMTSKIGEGVMARRGVSSCAGGLFLLALLPHFISTQPTLALRLLQAAAVCMAFTSATVVNSLTAFASLQCDESNVDPITGKPKEHSQLAKGKALGQFRSSGQLGRAIGPLLACVSYWTFGPSFTYAISAVAMTALSIRMRRIAATKSS</sequence>
<reference evidence="8" key="1">
    <citation type="submission" date="2023-03" db="EMBL/GenBank/DDBJ databases">
        <title>Massive genome expansion in bonnet fungi (Mycena s.s.) driven by repeated elements and novel gene families across ecological guilds.</title>
        <authorList>
            <consortium name="Lawrence Berkeley National Laboratory"/>
            <person name="Harder C.B."/>
            <person name="Miyauchi S."/>
            <person name="Viragh M."/>
            <person name="Kuo A."/>
            <person name="Thoen E."/>
            <person name="Andreopoulos B."/>
            <person name="Lu D."/>
            <person name="Skrede I."/>
            <person name="Drula E."/>
            <person name="Henrissat B."/>
            <person name="Morin E."/>
            <person name="Kohler A."/>
            <person name="Barry K."/>
            <person name="LaButti K."/>
            <person name="Morin E."/>
            <person name="Salamov A."/>
            <person name="Lipzen A."/>
            <person name="Mereny Z."/>
            <person name="Hegedus B."/>
            <person name="Baldrian P."/>
            <person name="Stursova M."/>
            <person name="Weitz H."/>
            <person name="Taylor A."/>
            <person name="Grigoriev I.V."/>
            <person name="Nagy L.G."/>
            <person name="Martin F."/>
            <person name="Kauserud H."/>
        </authorList>
    </citation>
    <scope>NUCLEOTIDE SEQUENCE</scope>
    <source>
        <strain evidence="8">9144</strain>
    </source>
</reference>
<evidence type="ECO:0000256" key="4">
    <source>
        <dbReference type="ARBA" id="ARBA00022989"/>
    </source>
</evidence>
<proteinExistence type="predicted"/>
<dbReference type="PANTHER" id="PTHR23504:SF31">
    <property type="entry name" value="MAJOR FACILITATOR SUPERFAMILY DOMAIN-CONTAINING PROTEIN 10"/>
    <property type="match status" value="1"/>
</dbReference>
<accession>A0AAD7E580</accession>
<dbReference type="SUPFAM" id="SSF103473">
    <property type="entry name" value="MFS general substrate transporter"/>
    <property type="match status" value="1"/>
</dbReference>
<dbReference type="GO" id="GO:0016020">
    <property type="term" value="C:membrane"/>
    <property type="evidence" value="ECO:0007669"/>
    <property type="project" value="UniProtKB-SubCell"/>
</dbReference>
<feature type="transmembrane region" description="Helical" evidence="6">
    <location>
        <begin position="204"/>
        <end position="225"/>
    </location>
</feature>
<keyword evidence="4 6" id="KW-1133">Transmembrane helix</keyword>
<protein>
    <submittedName>
        <fullName evidence="8">Major facilitator superfamily domain-containing protein</fullName>
    </submittedName>
</protein>
<feature type="transmembrane region" description="Helical" evidence="6">
    <location>
        <begin position="71"/>
        <end position="89"/>
    </location>
</feature>
<dbReference type="EMBL" id="JARJCW010000002">
    <property type="protein sequence ID" value="KAJ7228541.1"/>
    <property type="molecule type" value="Genomic_DNA"/>
</dbReference>
<evidence type="ECO:0000313" key="9">
    <source>
        <dbReference type="Proteomes" id="UP001219525"/>
    </source>
</evidence>
<feature type="transmembrane region" description="Helical" evidence="6">
    <location>
        <begin position="105"/>
        <end position="123"/>
    </location>
</feature>
<evidence type="ECO:0000256" key="2">
    <source>
        <dbReference type="ARBA" id="ARBA00022448"/>
    </source>
</evidence>
<keyword evidence="2" id="KW-0813">Transport</keyword>
<feature type="transmembrane region" description="Helical" evidence="6">
    <location>
        <begin position="268"/>
        <end position="288"/>
    </location>
</feature>
<dbReference type="GO" id="GO:0022857">
    <property type="term" value="F:transmembrane transporter activity"/>
    <property type="evidence" value="ECO:0007669"/>
    <property type="project" value="InterPro"/>
</dbReference>
<dbReference type="Gene3D" id="1.20.1250.20">
    <property type="entry name" value="MFS general substrate transporter like domains"/>
    <property type="match status" value="1"/>
</dbReference>
<dbReference type="PANTHER" id="PTHR23504">
    <property type="entry name" value="MAJOR FACILITATOR SUPERFAMILY DOMAIN-CONTAINING PROTEIN 10"/>
    <property type="match status" value="1"/>
</dbReference>
<keyword evidence="3 6" id="KW-0812">Transmembrane</keyword>
<dbReference type="Proteomes" id="UP001219525">
    <property type="component" value="Unassembled WGS sequence"/>
</dbReference>
<organism evidence="8 9">
    <name type="scientific">Mycena pura</name>
    <dbReference type="NCBI Taxonomy" id="153505"/>
    <lineage>
        <taxon>Eukaryota</taxon>
        <taxon>Fungi</taxon>
        <taxon>Dikarya</taxon>
        <taxon>Basidiomycota</taxon>
        <taxon>Agaricomycotina</taxon>
        <taxon>Agaricomycetes</taxon>
        <taxon>Agaricomycetidae</taxon>
        <taxon>Agaricales</taxon>
        <taxon>Marasmiineae</taxon>
        <taxon>Mycenaceae</taxon>
        <taxon>Mycena</taxon>
    </lineage>
</organism>
<dbReference type="InterPro" id="IPR011701">
    <property type="entry name" value="MFS"/>
</dbReference>
<dbReference type="InterPro" id="IPR020846">
    <property type="entry name" value="MFS_dom"/>
</dbReference>
<dbReference type="Pfam" id="PF07690">
    <property type="entry name" value="MFS_1"/>
    <property type="match status" value="1"/>
</dbReference>
<evidence type="ECO:0000313" key="8">
    <source>
        <dbReference type="EMBL" id="KAJ7228541.1"/>
    </source>
</evidence>
<dbReference type="PROSITE" id="PS50850">
    <property type="entry name" value="MFS"/>
    <property type="match status" value="1"/>
</dbReference>
<feature type="domain" description="Major facilitator superfamily (MFS) profile" evidence="7">
    <location>
        <begin position="8"/>
        <end position="464"/>
    </location>
</feature>
<evidence type="ECO:0000256" key="5">
    <source>
        <dbReference type="ARBA" id="ARBA00023136"/>
    </source>
</evidence>
<gene>
    <name evidence="8" type="ORF">GGX14DRAFT_613460</name>
</gene>
<feature type="transmembrane region" description="Helical" evidence="6">
    <location>
        <begin position="162"/>
        <end position="184"/>
    </location>
</feature>
<dbReference type="AlphaFoldDB" id="A0AAD7E580"/>
<dbReference type="InterPro" id="IPR036259">
    <property type="entry name" value="MFS_trans_sf"/>
</dbReference>
<evidence type="ECO:0000256" key="3">
    <source>
        <dbReference type="ARBA" id="ARBA00022692"/>
    </source>
</evidence>
<feature type="transmembrane region" description="Helical" evidence="6">
    <location>
        <begin position="7"/>
        <end position="26"/>
    </location>
</feature>
<evidence type="ECO:0000256" key="1">
    <source>
        <dbReference type="ARBA" id="ARBA00004141"/>
    </source>
</evidence>
<evidence type="ECO:0000256" key="6">
    <source>
        <dbReference type="SAM" id="Phobius"/>
    </source>
</evidence>
<evidence type="ECO:0000259" key="7">
    <source>
        <dbReference type="PROSITE" id="PS50850"/>
    </source>
</evidence>
<comment type="subcellular location">
    <subcellularLocation>
        <location evidence="1">Membrane</location>
        <topology evidence="1">Multi-pass membrane protein</topology>
    </subcellularLocation>
</comment>
<feature type="transmembrane region" description="Helical" evidence="6">
    <location>
        <begin position="300"/>
        <end position="317"/>
    </location>
</feature>
<name>A0AAD7E580_9AGAR</name>
<feature type="transmembrane region" description="Helical" evidence="6">
    <location>
        <begin position="329"/>
        <end position="351"/>
    </location>
</feature>
<keyword evidence="5 6" id="KW-0472">Membrane</keyword>
<keyword evidence="9" id="KW-1185">Reference proteome</keyword>
<comment type="caution">
    <text evidence="8">The sequence shown here is derived from an EMBL/GenBank/DDBJ whole genome shotgun (WGS) entry which is preliminary data.</text>
</comment>